<evidence type="ECO:0000313" key="9">
    <source>
        <dbReference type="Proteomes" id="UP000623129"/>
    </source>
</evidence>
<dbReference type="OrthoDB" id="674114at2759"/>
<dbReference type="PANTHER" id="PTHR33347">
    <property type="entry name" value="OSJNBA0091C07.3 PROTEIN"/>
    <property type="match status" value="1"/>
</dbReference>
<gene>
    <name evidence="8" type="ORF">FCM35_KLT12070</name>
</gene>
<accession>A0A833VGB1</accession>
<name>A0A833VGB1_9POAL</name>
<evidence type="ECO:0000256" key="7">
    <source>
        <dbReference type="SAM" id="MobiDB-lite"/>
    </source>
</evidence>
<keyword evidence="2" id="KW-0963">Cytoplasm</keyword>
<protein>
    <submittedName>
        <fullName evidence="8">Uncharacterized protein</fullName>
    </submittedName>
</protein>
<proteinExistence type="inferred from homology"/>
<evidence type="ECO:0000256" key="4">
    <source>
        <dbReference type="ARBA" id="ARBA00022864"/>
    </source>
</evidence>
<reference evidence="8" key="1">
    <citation type="submission" date="2020-01" db="EMBL/GenBank/DDBJ databases">
        <title>Genome sequence of Kobresia littledalei, the first chromosome-level genome in the family Cyperaceae.</title>
        <authorList>
            <person name="Qu G."/>
        </authorList>
    </citation>
    <scope>NUCLEOTIDE SEQUENCE</scope>
    <source>
        <strain evidence="8">C.B.Clarke</strain>
        <tissue evidence="8">Leaf</tissue>
    </source>
</reference>
<evidence type="ECO:0000256" key="6">
    <source>
        <dbReference type="ARBA" id="ARBA00024199"/>
    </source>
</evidence>
<sequence length="203" mass="22721">MAGEEESSSGCQSGWTVYFDQSYLAPPPHSDSYNKDIARLELSREEETEESEEEEEEDLSMVSDASSGPPHFVTEEQHSECGTLLLLSEGKKKRKINRLSDTKRDFCSSLDDTASSPMLNLNHSISTGTEITDMERTAESTLEFSCAFSGTYIKEEVALRKDTGYLQPIANLKLPITASTMYQNKKIKRINGDAFPSWSTQEH</sequence>
<evidence type="ECO:0000256" key="3">
    <source>
        <dbReference type="ARBA" id="ARBA00022712"/>
    </source>
</evidence>
<comment type="similarity">
    <text evidence="6">Belongs to the SOFL plant protein family.</text>
</comment>
<evidence type="ECO:0000256" key="5">
    <source>
        <dbReference type="ARBA" id="ARBA00023242"/>
    </source>
</evidence>
<dbReference type="GO" id="GO:0005737">
    <property type="term" value="C:cytoplasm"/>
    <property type="evidence" value="ECO:0007669"/>
    <property type="project" value="UniProtKB-SubCell"/>
</dbReference>
<keyword evidence="3" id="KW-0203">Cytokinin biosynthesis</keyword>
<keyword evidence="5" id="KW-0539">Nucleus</keyword>
<evidence type="ECO:0000256" key="1">
    <source>
        <dbReference type="ARBA" id="ARBA00004496"/>
    </source>
</evidence>
<dbReference type="PANTHER" id="PTHR33347:SF1">
    <property type="entry name" value="PROTEIN SOB FIVE-LIKE 5"/>
    <property type="match status" value="1"/>
</dbReference>
<feature type="region of interest" description="Disordered" evidence="7">
    <location>
        <begin position="26"/>
        <end position="74"/>
    </location>
</feature>
<dbReference type="GO" id="GO:0009691">
    <property type="term" value="P:cytokinin biosynthetic process"/>
    <property type="evidence" value="ECO:0007669"/>
    <property type="project" value="UniProtKB-KW"/>
</dbReference>
<dbReference type="GO" id="GO:0009736">
    <property type="term" value="P:cytokinin-activated signaling pathway"/>
    <property type="evidence" value="ECO:0007669"/>
    <property type="project" value="UniProtKB-KW"/>
</dbReference>
<comment type="caution">
    <text evidence="8">The sequence shown here is derived from an EMBL/GenBank/DDBJ whole genome shotgun (WGS) entry which is preliminary data.</text>
</comment>
<comment type="subcellular location">
    <subcellularLocation>
        <location evidence="1">Cytoplasm</location>
    </subcellularLocation>
</comment>
<dbReference type="InterPro" id="IPR044670">
    <property type="entry name" value="SOFL"/>
</dbReference>
<keyword evidence="4" id="KW-0932">Cytokinin signaling pathway</keyword>
<organism evidence="8 9">
    <name type="scientific">Carex littledalei</name>
    <dbReference type="NCBI Taxonomy" id="544730"/>
    <lineage>
        <taxon>Eukaryota</taxon>
        <taxon>Viridiplantae</taxon>
        <taxon>Streptophyta</taxon>
        <taxon>Embryophyta</taxon>
        <taxon>Tracheophyta</taxon>
        <taxon>Spermatophyta</taxon>
        <taxon>Magnoliopsida</taxon>
        <taxon>Liliopsida</taxon>
        <taxon>Poales</taxon>
        <taxon>Cyperaceae</taxon>
        <taxon>Cyperoideae</taxon>
        <taxon>Cariceae</taxon>
        <taxon>Carex</taxon>
        <taxon>Carex subgen. Euthyceras</taxon>
    </lineage>
</organism>
<keyword evidence="9" id="KW-1185">Reference proteome</keyword>
<feature type="compositionally biased region" description="Acidic residues" evidence="7">
    <location>
        <begin position="46"/>
        <end position="59"/>
    </location>
</feature>
<feature type="compositionally biased region" description="Basic and acidic residues" evidence="7">
    <location>
        <begin position="32"/>
        <end position="45"/>
    </location>
</feature>
<dbReference type="AlphaFoldDB" id="A0A833VGB1"/>
<evidence type="ECO:0000256" key="2">
    <source>
        <dbReference type="ARBA" id="ARBA00022490"/>
    </source>
</evidence>
<dbReference type="EMBL" id="SWLB01000023">
    <property type="protein sequence ID" value="KAF3323339.1"/>
    <property type="molecule type" value="Genomic_DNA"/>
</dbReference>
<evidence type="ECO:0000313" key="8">
    <source>
        <dbReference type="EMBL" id="KAF3323339.1"/>
    </source>
</evidence>
<dbReference type="Proteomes" id="UP000623129">
    <property type="component" value="Unassembled WGS sequence"/>
</dbReference>